<gene>
    <name evidence="2" type="ORF">BECKLPF1236B_GA0070989_109110</name>
</gene>
<protein>
    <submittedName>
        <fullName evidence="2">Uncharacterized protein</fullName>
    </submittedName>
</protein>
<proteinExistence type="predicted"/>
<reference evidence="2" key="1">
    <citation type="submission" date="2019-02" db="EMBL/GenBank/DDBJ databases">
        <authorList>
            <person name="Gruber-Vodicka R. H."/>
            <person name="Seah K. B. B."/>
        </authorList>
    </citation>
    <scope>NUCLEOTIDE SEQUENCE</scope>
    <source>
        <strain evidence="2">BECK_S313</strain>
    </source>
</reference>
<feature type="transmembrane region" description="Helical" evidence="1">
    <location>
        <begin position="32"/>
        <end position="53"/>
    </location>
</feature>
<feature type="transmembrane region" description="Helical" evidence="1">
    <location>
        <begin position="65"/>
        <end position="84"/>
    </location>
</feature>
<evidence type="ECO:0000313" key="2">
    <source>
        <dbReference type="EMBL" id="VFK16209.1"/>
    </source>
</evidence>
<name>A0A450WGI7_9GAMM</name>
<dbReference type="AlphaFoldDB" id="A0A450WGI7"/>
<evidence type="ECO:0000256" key="1">
    <source>
        <dbReference type="SAM" id="Phobius"/>
    </source>
</evidence>
<accession>A0A450WGI7</accession>
<dbReference type="EMBL" id="CAADFK010000091">
    <property type="protein sequence ID" value="VFK16209.1"/>
    <property type="molecule type" value="Genomic_DNA"/>
</dbReference>
<keyword evidence="1" id="KW-0472">Membrane</keyword>
<keyword evidence="1" id="KW-1133">Transmembrane helix</keyword>
<keyword evidence="1" id="KW-0812">Transmembrane</keyword>
<organism evidence="2">
    <name type="scientific">Candidatus Kentrum sp. LPFa</name>
    <dbReference type="NCBI Taxonomy" id="2126335"/>
    <lineage>
        <taxon>Bacteria</taxon>
        <taxon>Pseudomonadati</taxon>
        <taxon>Pseudomonadota</taxon>
        <taxon>Gammaproteobacteria</taxon>
        <taxon>Candidatus Kentrum</taxon>
    </lineage>
</organism>
<sequence>MISDVIGVNVDIPEDHDQAISKLKRISGSMRAISMLMISITMINIALTLGAIYGISISGLYKLELSLIIGAIIIFTAFAVLAAFRFDFFKREGDAYFEELSDELHAVKISEPDDKSSFGARIVMRNYSNYSSLPLIPGRFGPGIIAGVNLLQPFLQPFLILPFLTTVVA</sequence>